<evidence type="ECO:0000256" key="5">
    <source>
        <dbReference type="ARBA" id="ARBA00022989"/>
    </source>
</evidence>
<evidence type="ECO:0000256" key="4">
    <source>
        <dbReference type="ARBA" id="ARBA00022692"/>
    </source>
</evidence>
<proteinExistence type="inferred from homology"/>
<feature type="transmembrane region" description="Helical" evidence="7">
    <location>
        <begin position="84"/>
        <end position="108"/>
    </location>
</feature>
<keyword evidence="10" id="KW-1185">Reference proteome</keyword>
<evidence type="ECO:0000313" key="10">
    <source>
        <dbReference type="Proteomes" id="UP001329915"/>
    </source>
</evidence>
<feature type="transmembrane region" description="Helical" evidence="7">
    <location>
        <begin position="120"/>
        <end position="140"/>
    </location>
</feature>
<comment type="similarity">
    <text evidence="7">Belongs to the binding-protein-dependent transport system permease family.</text>
</comment>
<feature type="domain" description="ABC transmembrane type-1" evidence="8">
    <location>
        <begin position="80"/>
        <end position="260"/>
    </location>
</feature>
<evidence type="ECO:0000256" key="3">
    <source>
        <dbReference type="ARBA" id="ARBA00022475"/>
    </source>
</evidence>
<sequence length="272" mass="30473">MAGPMLDPKFRKYQAAFQPRRNITRSNYLFLSVSTFVTLFLAWSALTYTGFIDPLFLPTPIAIMESAMKLTFELNFLHDVWMTFMRVMVGFAAAAIIGIPLGILVGTYKPVEAMVEPLMAFIRYMPASAFIPLFILWIGVNEAEKIAVIWFGSFFQLVLMVAVATKSVKQELLEVSYTLGTSRSAVLWRVLLPASLPAIMDSLRLILGWAWTYVIVAELIGASAGIGHTILQSSRMLRTANILVGILTIGILGLISDYCFKWAHRVFFPWTE</sequence>
<comment type="subcellular location">
    <subcellularLocation>
        <location evidence="1 7">Cell membrane</location>
        <topology evidence="1 7">Multi-pass membrane protein</topology>
    </subcellularLocation>
</comment>
<evidence type="ECO:0000256" key="7">
    <source>
        <dbReference type="RuleBase" id="RU363032"/>
    </source>
</evidence>
<dbReference type="Proteomes" id="UP001329915">
    <property type="component" value="Chromosome"/>
</dbReference>
<feature type="transmembrane region" description="Helical" evidence="7">
    <location>
        <begin position="243"/>
        <end position="263"/>
    </location>
</feature>
<dbReference type="AlphaFoldDB" id="A0AAU0UQF6"/>
<keyword evidence="4 7" id="KW-0812">Transmembrane</keyword>
<name>A0AAU0UQF6_9FIRM</name>
<evidence type="ECO:0000259" key="8">
    <source>
        <dbReference type="PROSITE" id="PS50928"/>
    </source>
</evidence>
<keyword evidence="5 7" id="KW-1133">Transmembrane helix</keyword>
<feature type="transmembrane region" description="Helical" evidence="7">
    <location>
        <begin position="213"/>
        <end position="231"/>
    </location>
</feature>
<gene>
    <name evidence="9" type="ORF">MFMK1_002363</name>
</gene>
<reference evidence="9 10" key="1">
    <citation type="submission" date="2023-04" db="EMBL/GenBank/DDBJ databases">
        <authorList>
            <person name="Hsu D."/>
        </authorList>
    </citation>
    <scope>NUCLEOTIDE SEQUENCE [LARGE SCALE GENOMIC DNA]</scope>
    <source>
        <strain evidence="9 10">MK1</strain>
    </source>
</reference>
<protein>
    <submittedName>
        <fullName evidence="9">ABC transporter permease</fullName>
    </submittedName>
</protein>
<keyword evidence="6 7" id="KW-0472">Membrane</keyword>
<dbReference type="SUPFAM" id="SSF161098">
    <property type="entry name" value="MetI-like"/>
    <property type="match status" value="1"/>
</dbReference>
<dbReference type="CDD" id="cd06261">
    <property type="entry name" value="TM_PBP2"/>
    <property type="match status" value="1"/>
</dbReference>
<keyword evidence="2 7" id="KW-0813">Transport</keyword>
<feature type="transmembrane region" description="Helical" evidence="7">
    <location>
        <begin position="28"/>
        <end position="51"/>
    </location>
</feature>
<dbReference type="PROSITE" id="PS50928">
    <property type="entry name" value="ABC_TM1"/>
    <property type="match status" value="1"/>
</dbReference>
<accession>A0AAU0UQF6</accession>
<dbReference type="InterPro" id="IPR035906">
    <property type="entry name" value="MetI-like_sf"/>
</dbReference>
<feature type="transmembrane region" description="Helical" evidence="7">
    <location>
        <begin position="146"/>
        <end position="165"/>
    </location>
</feature>
<keyword evidence="3" id="KW-1003">Cell membrane</keyword>
<evidence type="ECO:0000256" key="2">
    <source>
        <dbReference type="ARBA" id="ARBA00022448"/>
    </source>
</evidence>
<dbReference type="Pfam" id="PF00528">
    <property type="entry name" value="BPD_transp_1"/>
    <property type="match status" value="1"/>
</dbReference>
<dbReference type="EMBL" id="CP121694">
    <property type="protein sequence ID" value="WRO22530.1"/>
    <property type="molecule type" value="Genomic_DNA"/>
</dbReference>
<dbReference type="GO" id="GO:0042918">
    <property type="term" value="P:alkanesulfonate transmembrane transport"/>
    <property type="evidence" value="ECO:0007669"/>
    <property type="project" value="UniProtKB-ARBA"/>
</dbReference>
<dbReference type="PANTHER" id="PTHR30151">
    <property type="entry name" value="ALKANE SULFONATE ABC TRANSPORTER-RELATED, MEMBRANE SUBUNIT"/>
    <property type="match status" value="1"/>
</dbReference>
<dbReference type="Gene3D" id="1.10.3720.10">
    <property type="entry name" value="MetI-like"/>
    <property type="match status" value="1"/>
</dbReference>
<dbReference type="InterPro" id="IPR000515">
    <property type="entry name" value="MetI-like"/>
</dbReference>
<evidence type="ECO:0000256" key="6">
    <source>
        <dbReference type="ARBA" id="ARBA00023136"/>
    </source>
</evidence>
<dbReference type="GO" id="GO:0005886">
    <property type="term" value="C:plasma membrane"/>
    <property type="evidence" value="ECO:0007669"/>
    <property type="project" value="UniProtKB-SubCell"/>
</dbReference>
<evidence type="ECO:0000256" key="1">
    <source>
        <dbReference type="ARBA" id="ARBA00004651"/>
    </source>
</evidence>
<dbReference type="KEGG" id="dbc:MFMK1_002363"/>
<organism evidence="9 10">
    <name type="scientific">Metallumcola ferriviriculae</name>
    <dbReference type="NCBI Taxonomy" id="3039180"/>
    <lineage>
        <taxon>Bacteria</taxon>
        <taxon>Bacillati</taxon>
        <taxon>Bacillota</taxon>
        <taxon>Clostridia</taxon>
        <taxon>Neomoorellales</taxon>
        <taxon>Desulfitibacteraceae</taxon>
        <taxon>Metallumcola</taxon>
    </lineage>
</organism>
<dbReference type="RefSeq" id="WP_366921940.1">
    <property type="nucleotide sequence ID" value="NZ_CP121694.1"/>
</dbReference>
<dbReference type="PANTHER" id="PTHR30151:SF0">
    <property type="entry name" value="ABC TRANSPORTER PERMEASE PROTEIN MJ0413-RELATED"/>
    <property type="match status" value="1"/>
</dbReference>
<evidence type="ECO:0000313" key="9">
    <source>
        <dbReference type="EMBL" id="WRO22530.1"/>
    </source>
</evidence>
<dbReference type="FunFam" id="1.10.3720.10:FF:000003">
    <property type="entry name" value="Aliphatic sulfonate ABC transporter permease"/>
    <property type="match status" value="1"/>
</dbReference>